<protein>
    <recommendedName>
        <fullName evidence="2">BD-FAE-like domain-containing protein</fullName>
    </recommendedName>
</protein>
<dbReference type="Pfam" id="PF20434">
    <property type="entry name" value="BD-FAE"/>
    <property type="match status" value="1"/>
</dbReference>
<dbReference type="InterPro" id="IPR048121">
    <property type="entry name" value="Tannase_A"/>
</dbReference>
<evidence type="ECO:0000313" key="4">
    <source>
        <dbReference type="Proteomes" id="UP000019222"/>
    </source>
</evidence>
<dbReference type="EMBL" id="CP004353">
    <property type="protein sequence ID" value="AHI23630.1"/>
    <property type="molecule type" value="Genomic_DNA"/>
</dbReference>
<evidence type="ECO:0000259" key="2">
    <source>
        <dbReference type="Pfam" id="PF20434"/>
    </source>
</evidence>
<reference evidence="3 4" key="1">
    <citation type="submission" date="2013-02" db="EMBL/GenBank/DDBJ databases">
        <title>The complete genome sequence of Corynebacterium vitaeruminis DSM 20294.</title>
        <authorList>
            <person name="Ruckert C."/>
            <person name="Albersmeier A."/>
            <person name="Kalinowski J."/>
        </authorList>
    </citation>
    <scope>NUCLEOTIDE SEQUENCE [LARGE SCALE GENOMIC DNA]</scope>
    <source>
        <strain evidence="4">ATCC 10234</strain>
    </source>
</reference>
<evidence type="ECO:0000256" key="1">
    <source>
        <dbReference type="SAM" id="MobiDB-lite"/>
    </source>
</evidence>
<dbReference type="InterPro" id="IPR029058">
    <property type="entry name" value="AB_hydrolase_fold"/>
</dbReference>
<dbReference type="InterPro" id="IPR049492">
    <property type="entry name" value="BD-FAE-like_dom"/>
</dbReference>
<name>W5Y437_9CORY</name>
<dbReference type="Proteomes" id="UP000019222">
    <property type="component" value="Chromosome"/>
</dbReference>
<feature type="domain" description="BD-FAE-like" evidence="2">
    <location>
        <begin position="85"/>
        <end position="165"/>
    </location>
</feature>
<sequence>MDGKGWSYDETNNAYYILGLTYCSKPQATDYETLSLIVPGASVDATDNGDGTYSLKPKQTTAAVVMPLNTPGYAAQAPMTEYSWDTVSEYIEAGLVYAHAGMRGRDSMSDSYVGNAPWGVTDLKAAVRFIRLNAEFIPADTSKVYTFGHSGGGAQSAVMGASGDSDLYTPYLETIGAAMTGANGEKLSDAIAGAMCWCPITSLDFANLAYEWQMGQFATTGTRADGTWTKAYSNDLAKAFGDYLNGLGLEDGGKRMSLEQSGDGYFLAGSYYDKIVAVVEKSLNDFLSVTTFPYTPSNTTMAGMSVGVGGTGAAAQSGSSSGASPSDAAGAGAAGASGAMPSGGGAPAGMGQQEEDTTTYNTVEEYFAKLNESETWAIYDSATNTAKVDNLRGFINSQKNATKDVGALDGVSRGQTENTVMGIGASDPLHFSEPSRDVIEKADYSSYSDWSSDYGADGYDSDFAKKDAVGIDVTTRQDMYNPMYYINKTYPGFGESTVAPRWRIRTGIKQGDTATPVELNIALALTQMGISDVDFGTIWGLGHTMAELEGDASTNFIKWVQG</sequence>
<dbReference type="STRING" id="1224164.B843_11260"/>
<organism evidence="3 4">
    <name type="scientific">Corynebacterium vitaeruminis DSM 20294</name>
    <dbReference type="NCBI Taxonomy" id="1224164"/>
    <lineage>
        <taxon>Bacteria</taxon>
        <taxon>Bacillati</taxon>
        <taxon>Actinomycetota</taxon>
        <taxon>Actinomycetes</taxon>
        <taxon>Mycobacteriales</taxon>
        <taxon>Corynebacteriaceae</taxon>
        <taxon>Corynebacterium</taxon>
    </lineage>
</organism>
<dbReference type="Gene3D" id="3.40.50.1820">
    <property type="entry name" value="alpha/beta hydrolase"/>
    <property type="match status" value="1"/>
</dbReference>
<dbReference type="SUPFAM" id="SSF53474">
    <property type="entry name" value="alpha/beta-Hydrolases"/>
    <property type="match status" value="1"/>
</dbReference>
<dbReference type="eggNOG" id="COG1073">
    <property type="taxonomic scope" value="Bacteria"/>
</dbReference>
<dbReference type="KEGG" id="cvt:B843_11260"/>
<dbReference type="NCBIfam" id="NF041555">
    <property type="entry name" value="tannase_A"/>
    <property type="match status" value="1"/>
</dbReference>
<dbReference type="AlphaFoldDB" id="W5Y437"/>
<gene>
    <name evidence="3" type="ORF">B843_11260</name>
</gene>
<feature type="region of interest" description="Disordered" evidence="1">
    <location>
        <begin position="313"/>
        <end position="355"/>
    </location>
</feature>
<feature type="compositionally biased region" description="Low complexity" evidence="1">
    <location>
        <begin position="313"/>
        <end position="340"/>
    </location>
</feature>
<keyword evidence="4" id="KW-1185">Reference proteome</keyword>
<dbReference type="HOGENOM" id="CLU_007377_0_0_11"/>
<dbReference type="PATRIC" id="fig|1224164.3.peg.2270"/>
<accession>W5Y437</accession>
<evidence type="ECO:0000313" key="3">
    <source>
        <dbReference type="EMBL" id="AHI23630.1"/>
    </source>
</evidence>
<proteinExistence type="predicted"/>